<feature type="chain" id="PRO_5026168689" evidence="8">
    <location>
        <begin position="36"/>
        <end position="412"/>
    </location>
</feature>
<keyword evidence="2 5" id="KW-0645">Protease</keyword>
<keyword evidence="7" id="KW-0472">Membrane</keyword>
<feature type="region of interest" description="Disordered" evidence="6">
    <location>
        <begin position="329"/>
        <end position="379"/>
    </location>
</feature>
<keyword evidence="7" id="KW-0812">Transmembrane</keyword>
<comment type="caution">
    <text evidence="10">The sequence shown here is derived from an EMBL/GenBank/DDBJ whole genome shotgun (WGS) entry which is preliminary data.</text>
</comment>
<evidence type="ECO:0000256" key="4">
    <source>
        <dbReference type="ARBA" id="ARBA00022825"/>
    </source>
</evidence>
<dbReference type="GO" id="GO:0006508">
    <property type="term" value="P:proteolysis"/>
    <property type="evidence" value="ECO:0007669"/>
    <property type="project" value="UniProtKB-KW"/>
</dbReference>
<dbReference type="InterPro" id="IPR036852">
    <property type="entry name" value="Peptidase_S8/S53_dom_sf"/>
</dbReference>
<name>A0A6G2BBP6_9ACTN</name>
<dbReference type="OrthoDB" id="9798386at2"/>
<feature type="transmembrane region" description="Helical" evidence="7">
    <location>
        <begin position="379"/>
        <end position="400"/>
    </location>
</feature>
<evidence type="ECO:0000313" key="11">
    <source>
        <dbReference type="Proteomes" id="UP000473014"/>
    </source>
</evidence>
<dbReference type="InterPro" id="IPR050131">
    <property type="entry name" value="Peptidase_S8_subtilisin-like"/>
</dbReference>
<keyword evidence="8" id="KW-0732">Signal</keyword>
<gene>
    <name evidence="10" type="ORF">F0L17_10990</name>
</gene>
<dbReference type="GO" id="GO:0004252">
    <property type="term" value="F:serine-type endopeptidase activity"/>
    <property type="evidence" value="ECO:0007669"/>
    <property type="project" value="UniProtKB-UniRule"/>
</dbReference>
<dbReference type="InterPro" id="IPR015500">
    <property type="entry name" value="Peptidase_S8_subtilisin-rel"/>
</dbReference>
<dbReference type="Pfam" id="PF00082">
    <property type="entry name" value="Peptidase_S8"/>
    <property type="match status" value="1"/>
</dbReference>
<feature type="active site" description="Charge relay system" evidence="5">
    <location>
        <position position="249"/>
    </location>
</feature>
<dbReference type="InterPro" id="IPR000209">
    <property type="entry name" value="Peptidase_S8/S53_dom"/>
</dbReference>
<evidence type="ECO:0000256" key="1">
    <source>
        <dbReference type="ARBA" id="ARBA00011073"/>
    </source>
</evidence>
<dbReference type="PROSITE" id="PS51892">
    <property type="entry name" value="SUBTILASE"/>
    <property type="match status" value="1"/>
</dbReference>
<evidence type="ECO:0000256" key="5">
    <source>
        <dbReference type="PROSITE-ProRule" id="PRU01240"/>
    </source>
</evidence>
<evidence type="ECO:0000256" key="2">
    <source>
        <dbReference type="ARBA" id="ARBA00022670"/>
    </source>
</evidence>
<dbReference type="PRINTS" id="PR00723">
    <property type="entry name" value="SUBTILISIN"/>
</dbReference>
<feature type="signal peptide" evidence="8">
    <location>
        <begin position="1"/>
        <end position="35"/>
    </location>
</feature>
<reference evidence="10 11" key="1">
    <citation type="submission" date="2019-11" db="EMBL/GenBank/DDBJ databases">
        <authorList>
            <person name="Yuan L."/>
        </authorList>
    </citation>
    <scope>NUCLEOTIDE SEQUENCE [LARGE SCALE GENOMIC DNA]</scope>
    <source>
        <strain evidence="10 11">TRM43335</strain>
    </source>
</reference>
<keyword evidence="7" id="KW-1133">Transmembrane helix</keyword>
<feature type="domain" description="Peptidase S8/S53" evidence="9">
    <location>
        <begin position="59"/>
        <end position="284"/>
    </location>
</feature>
<feature type="active site" description="Charge relay system" evidence="5">
    <location>
        <position position="101"/>
    </location>
</feature>
<dbReference type="SUPFAM" id="SSF52743">
    <property type="entry name" value="Subtilisin-like"/>
    <property type="match status" value="1"/>
</dbReference>
<dbReference type="EMBL" id="WIXO01000001">
    <property type="protein sequence ID" value="MTE19644.1"/>
    <property type="molecule type" value="Genomic_DNA"/>
</dbReference>
<feature type="compositionally biased region" description="Basic and acidic residues" evidence="6">
    <location>
        <begin position="342"/>
        <end position="354"/>
    </location>
</feature>
<comment type="similarity">
    <text evidence="1 5">Belongs to the peptidase S8 family.</text>
</comment>
<dbReference type="Gene3D" id="3.40.50.200">
    <property type="entry name" value="Peptidase S8/S53 domain"/>
    <property type="match status" value="1"/>
</dbReference>
<keyword evidence="3 5" id="KW-0378">Hydrolase</keyword>
<evidence type="ECO:0000313" key="10">
    <source>
        <dbReference type="EMBL" id="MTE19644.1"/>
    </source>
</evidence>
<feature type="active site" description="Charge relay system" evidence="5">
    <location>
        <position position="68"/>
    </location>
</feature>
<proteinExistence type="inferred from homology"/>
<evidence type="ECO:0000256" key="7">
    <source>
        <dbReference type="SAM" id="Phobius"/>
    </source>
</evidence>
<sequence>MRTQALPPQRRALTVVALLTATLASLGLFSPPAAAEIRPDQQWYLDAMNMSDIWKVTKGEGVTVAVIDSGVKPIPGLEGRLLPGKSFISESRNPHEDTSGHGTDMAALIAGTGTANSLRGLAPEAKILPLRAHKEDGFVTSWDKSLAQAIRYAAKSDAKVINISISVGAMDNETLTETQNAIIEANERGKLIFAGSGNDGRRVEKDDYPSVLPGVVAVGAVDKTATVADFSNYGPHLVLSAPGDPGGTSVATALASATAALIWSKHPDWTNHQVLRVMVETTGMSERGEEPSMYLGHGIIRPSHVIVDGKGDPGPADKSPVFSEYFASLEASQSPSPESGSADDKNQTDQRSQEEQEQSPSGSGEDQNTAQADNDGPPWTAIGIGVAVLALAATVTIVAVRRRNQAQQQFRY</sequence>
<protein>
    <submittedName>
        <fullName evidence="10">S8 family serine peptidase</fullName>
    </submittedName>
</protein>
<evidence type="ECO:0000256" key="6">
    <source>
        <dbReference type="SAM" id="MobiDB-lite"/>
    </source>
</evidence>
<feature type="compositionally biased region" description="Polar residues" evidence="6">
    <location>
        <begin position="330"/>
        <end position="339"/>
    </location>
</feature>
<dbReference type="PANTHER" id="PTHR43806:SF11">
    <property type="entry name" value="CEREVISIN-RELATED"/>
    <property type="match status" value="1"/>
</dbReference>
<keyword evidence="11" id="KW-1185">Reference proteome</keyword>
<evidence type="ECO:0000256" key="3">
    <source>
        <dbReference type="ARBA" id="ARBA00022801"/>
    </source>
</evidence>
<dbReference type="Proteomes" id="UP000473014">
    <property type="component" value="Unassembled WGS sequence"/>
</dbReference>
<organism evidence="10 11">
    <name type="scientific">Streptomyces taklimakanensis</name>
    <dbReference type="NCBI Taxonomy" id="2569853"/>
    <lineage>
        <taxon>Bacteria</taxon>
        <taxon>Bacillati</taxon>
        <taxon>Actinomycetota</taxon>
        <taxon>Actinomycetes</taxon>
        <taxon>Kitasatosporales</taxon>
        <taxon>Streptomycetaceae</taxon>
        <taxon>Streptomyces</taxon>
    </lineage>
</organism>
<evidence type="ECO:0000256" key="8">
    <source>
        <dbReference type="SAM" id="SignalP"/>
    </source>
</evidence>
<dbReference type="AlphaFoldDB" id="A0A6G2BBP6"/>
<dbReference type="PANTHER" id="PTHR43806">
    <property type="entry name" value="PEPTIDASE S8"/>
    <property type="match status" value="1"/>
</dbReference>
<evidence type="ECO:0000259" key="9">
    <source>
        <dbReference type="Pfam" id="PF00082"/>
    </source>
</evidence>
<accession>A0A6G2BBP6</accession>
<keyword evidence="4 5" id="KW-0720">Serine protease</keyword>